<keyword evidence="1" id="KW-0479">Metal-binding</keyword>
<evidence type="ECO:0000313" key="6">
    <source>
        <dbReference type="EMBL" id="KAE9383206.1"/>
    </source>
</evidence>
<evidence type="ECO:0000313" key="7">
    <source>
        <dbReference type="Proteomes" id="UP000799118"/>
    </source>
</evidence>
<name>A0A6A4GCF8_9AGAR</name>
<dbReference type="GO" id="GO:0003924">
    <property type="term" value="F:GTPase activity"/>
    <property type="evidence" value="ECO:0007669"/>
    <property type="project" value="InterPro"/>
</dbReference>
<accession>A0A6A4GCF8</accession>
<sequence length="134" mass="15539">QRSAIRMKEVDCFKNVAGSIFVVSMSEYDQMLYKDESNRMQEALTLFDLICNSRWFVEMSIVSFPLLSCRNIWRNITSYLGDYFLDYDGGNNFNAACVYLLHQFVSLNQSAATKQIYPHYACATDIQQSNVCHR</sequence>
<dbReference type="GO" id="GO:0007186">
    <property type="term" value="P:G protein-coupled receptor signaling pathway"/>
    <property type="evidence" value="ECO:0007669"/>
    <property type="project" value="InterPro"/>
</dbReference>
<dbReference type="InterPro" id="IPR001019">
    <property type="entry name" value="Gprotein_alpha_su"/>
</dbReference>
<gene>
    <name evidence="6" type="ORF">BT96DRAFT_844398</name>
</gene>
<dbReference type="OrthoDB" id="5817230at2759"/>
<evidence type="ECO:0000256" key="3">
    <source>
        <dbReference type="ARBA" id="ARBA00023134"/>
    </source>
</evidence>
<dbReference type="GO" id="GO:0000750">
    <property type="term" value="P:pheromone-dependent signal transduction involved in conjugation with cellular fusion"/>
    <property type="evidence" value="ECO:0007669"/>
    <property type="project" value="TreeGrafter"/>
</dbReference>
<dbReference type="GO" id="GO:0046872">
    <property type="term" value="F:metal ion binding"/>
    <property type="evidence" value="ECO:0007669"/>
    <property type="project" value="UniProtKB-KW"/>
</dbReference>
<evidence type="ECO:0000256" key="4">
    <source>
        <dbReference type="ARBA" id="ARBA00023224"/>
    </source>
</evidence>
<dbReference type="GO" id="GO:0005834">
    <property type="term" value="C:heterotrimeric G-protein complex"/>
    <property type="evidence" value="ECO:0007669"/>
    <property type="project" value="TreeGrafter"/>
</dbReference>
<dbReference type="EMBL" id="ML770637">
    <property type="protein sequence ID" value="KAE9383206.1"/>
    <property type="molecule type" value="Genomic_DNA"/>
</dbReference>
<dbReference type="SMART" id="SM00275">
    <property type="entry name" value="G_alpha"/>
    <property type="match status" value="1"/>
</dbReference>
<evidence type="ECO:0000256" key="5">
    <source>
        <dbReference type="PIRSR" id="PIRSR601019-1"/>
    </source>
</evidence>
<dbReference type="Pfam" id="PF00503">
    <property type="entry name" value="G-alpha"/>
    <property type="match status" value="1"/>
</dbReference>
<dbReference type="FunFam" id="3.40.50.300:FF:000720">
    <property type="entry name" value="Guanine nucleotide-binding protein G(k) subunit alpha"/>
    <property type="match status" value="1"/>
</dbReference>
<dbReference type="InterPro" id="IPR027417">
    <property type="entry name" value="P-loop_NTPase"/>
</dbReference>
<feature type="non-terminal residue" evidence="6">
    <location>
        <position position="1"/>
    </location>
</feature>
<dbReference type="Gene3D" id="3.40.50.300">
    <property type="entry name" value="P-loop containing nucleotide triphosphate hydrolases"/>
    <property type="match status" value="1"/>
</dbReference>
<dbReference type="SUPFAM" id="SSF52540">
    <property type="entry name" value="P-loop containing nucleoside triphosphate hydrolases"/>
    <property type="match status" value="1"/>
</dbReference>
<reference evidence="6" key="1">
    <citation type="journal article" date="2019" name="Environ. Microbiol.">
        <title>Fungal ecological strategies reflected in gene transcription - a case study of two litter decomposers.</title>
        <authorList>
            <person name="Barbi F."/>
            <person name="Kohler A."/>
            <person name="Barry K."/>
            <person name="Baskaran P."/>
            <person name="Daum C."/>
            <person name="Fauchery L."/>
            <person name="Ihrmark K."/>
            <person name="Kuo A."/>
            <person name="LaButti K."/>
            <person name="Lipzen A."/>
            <person name="Morin E."/>
            <person name="Grigoriev I.V."/>
            <person name="Henrissat B."/>
            <person name="Lindahl B."/>
            <person name="Martin F."/>
        </authorList>
    </citation>
    <scope>NUCLEOTIDE SEQUENCE</scope>
    <source>
        <strain evidence="6">JB14</strain>
    </source>
</reference>
<feature type="binding site" evidence="5">
    <location>
        <position position="123"/>
    </location>
    <ligand>
        <name>GTP</name>
        <dbReference type="ChEBI" id="CHEBI:37565"/>
    </ligand>
</feature>
<dbReference type="PANTHER" id="PTHR10218:SF302">
    <property type="entry name" value="GUANINE NUCLEOTIDE-BINDING PROTEIN ALPHA-5 SUBUNIT"/>
    <property type="match status" value="1"/>
</dbReference>
<dbReference type="AlphaFoldDB" id="A0A6A4GCF8"/>
<dbReference type="PANTHER" id="PTHR10218">
    <property type="entry name" value="GTP-BINDING PROTEIN ALPHA SUBUNIT"/>
    <property type="match status" value="1"/>
</dbReference>
<dbReference type="Proteomes" id="UP000799118">
    <property type="component" value="Unassembled WGS sequence"/>
</dbReference>
<keyword evidence="4" id="KW-0807">Transducer</keyword>
<keyword evidence="2 5" id="KW-0547">Nucleotide-binding</keyword>
<dbReference type="PROSITE" id="PS51882">
    <property type="entry name" value="G_ALPHA"/>
    <property type="match status" value="1"/>
</dbReference>
<dbReference type="GO" id="GO:0005737">
    <property type="term" value="C:cytoplasm"/>
    <property type="evidence" value="ECO:0007669"/>
    <property type="project" value="TreeGrafter"/>
</dbReference>
<organism evidence="6 7">
    <name type="scientific">Gymnopus androsaceus JB14</name>
    <dbReference type="NCBI Taxonomy" id="1447944"/>
    <lineage>
        <taxon>Eukaryota</taxon>
        <taxon>Fungi</taxon>
        <taxon>Dikarya</taxon>
        <taxon>Basidiomycota</taxon>
        <taxon>Agaricomycotina</taxon>
        <taxon>Agaricomycetes</taxon>
        <taxon>Agaricomycetidae</taxon>
        <taxon>Agaricales</taxon>
        <taxon>Marasmiineae</taxon>
        <taxon>Omphalotaceae</taxon>
        <taxon>Gymnopus</taxon>
    </lineage>
</organism>
<proteinExistence type="predicted"/>
<protein>
    <submittedName>
        <fullName evidence="6">G-alpha-domain-containing protein</fullName>
    </submittedName>
</protein>
<keyword evidence="7" id="KW-1185">Reference proteome</keyword>
<evidence type="ECO:0000256" key="1">
    <source>
        <dbReference type="ARBA" id="ARBA00022723"/>
    </source>
</evidence>
<dbReference type="GO" id="GO:0005525">
    <property type="term" value="F:GTP binding"/>
    <property type="evidence" value="ECO:0007669"/>
    <property type="project" value="UniProtKB-KW"/>
</dbReference>
<dbReference type="GO" id="GO:0001664">
    <property type="term" value="F:G protein-coupled receptor binding"/>
    <property type="evidence" value="ECO:0007669"/>
    <property type="project" value="TreeGrafter"/>
</dbReference>
<dbReference type="GO" id="GO:0031683">
    <property type="term" value="F:G-protein beta/gamma-subunit complex binding"/>
    <property type="evidence" value="ECO:0007669"/>
    <property type="project" value="InterPro"/>
</dbReference>
<evidence type="ECO:0000256" key="2">
    <source>
        <dbReference type="ARBA" id="ARBA00022741"/>
    </source>
</evidence>
<keyword evidence="3 5" id="KW-0342">GTP-binding</keyword>